<dbReference type="Proteomes" id="UP001165064">
    <property type="component" value="Unassembled WGS sequence"/>
</dbReference>
<sequence>MTASPTAGKALPSLTSSSTVSSYSAGVPPSDIKNPFLLTSKFKQGTFYVIVLPIIAFFFLAYLFSVAFTRWRSRRQARQANLRDEFDDEKSIGGNYDEASLLFKGTNSTATEFTNEHKVGAAASSSSFLTKLAGGSVLKPPSRNASNRLSTHELSMLQNQQARNSSVSLDLMKDDPSLYHGVYQNDLTQLNDNGPSQLHTTHKYAGSIAGQSVLHLNSQNEYAPSITTPTAAATITGTPSVVLPEPTKAKTQQVLNVPNSKTHFHKKTLSSYILDEFISTVLMIPIRRLERVEDQELALL</sequence>
<accession>A0ACB5T723</accession>
<dbReference type="EMBL" id="BSXS01004110">
    <property type="protein sequence ID" value="GME82477.1"/>
    <property type="molecule type" value="Genomic_DNA"/>
</dbReference>
<proteinExistence type="predicted"/>
<comment type="caution">
    <text evidence="1">The sequence shown here is derived from an EMBL/GenBank/DDBJ whole genome shotgun (WGS) entry which is preliminary data.</text>
</comment>
<name>A0ACB5T723_AMBMO</name>
<organism evidence="1 2">
    <name type="scientific">Ambrosiozyma monospora</name>
    <name type="common">Yeast</name>
    <name type="synonym">Endomycopsis monosporus</name>
    <dbReference type="NCBI Taxonomy" id="43982"/>
    <lineage>
        <taxon>Eukaryota</taxon>
        <taxon>Fungi</taxon>
        <taxon>Dikarya</taxon>
        <taxon>Ascomycota</taxon>
        <taxon>Saccharomycotina</taxon>
        <taxon>Pichiomycetes</taxon>
        <taxon>Pichiales</taxon>
        <taxon>Pichiaceae</taxon>
        <taxon>Ambrosiozyma</taxon>
    </lineage>
</organism>
<gene>
    <name evidence="1" type="ORF">Amon02_000554700</name>
</gene>
<evidence type="ECO:0000313" key="2">
    <source>
        <dbReference type="Proteomes" id="UP001165064"/>
    </source>
</evidence>
<protein>
    <submittedName>
        <fullName evidence="1">Unnamed protein product</fullName>
    </submittedName>
</protein>
<evidence type="ECO:0000313" key="1">
    <source>
        <dbReference type="EMBL" id="GME82477.1"/>
    </source>
</evidence>
<reference evidence="1" key="1">
    <citation type="submission" date="2023-04" db="EMBL/GenBank/DDBJ databases">
        <title>Ambrosiozyma monospora NBRC 10751.</title>
        <authorList>
            <person name="Ichikawa N."/>
            <person name="Sato H."/>
            <person name="Tonouchi N."/>
        </authorList>
    </citation>
    <scope>NUCLEOTIDE SEQUENCE</scope>
    <source>
        <strain evidence="1">NBRC 10751</strain>
    </source>
</reference>
<keyword evidence="2" id="KW-1185">Reference proteome</keyword>